<evidence type="ECO:0000313" key="3">
    <source>
        <dbReference type="Proteomes" id="UP000187185"/>
    </source>
</evidence>
<name>A0A1P8U7N9_9MICO</name>
<protein>
    <submittedName>
        <fullName evidence="2">Uncharacterized protein</fullName>
    </submittedName>
</protein>
<dbReference type="EMBL" id="CP018762">
    <property type="protein sequence ID" value="APZ34139.1"/>
    <property type="molecule type" value="Genomic_DNA"/>
</dbReference>
<keyword evidence="3" id="KW-1185">Reference proteome</keyword>
<organism evidence="2 3">
    <name type="scientific">Microbacterium aurum</name>
    <dbReference type="NCBI Taxonomy" id="36805"/>
    <lineage>
        <taxon>Bacteria</taxon>
        <taxon>Bacillati</taxon>
        <taxon>Actinomycetota</taxon>
        <taxon>Actinomycetes</taxon>
        <taxon>Micrococcales</taxon>
        <taxon>Microbacteriaceae</taxon>
        <taxon>Microbacterium</taxon>
    </lineage>
</organism>
<dbReference type="KEGG" id="maur:BOH66_07665"/>
<dbReference type="OrthoDB" id="5082712at2"/>
<dbReference type="AlphaFoldDB" id="A0A1P8U7N9"/>
<accession>A0A1P8U7N9</accession>
<evidence type="ECO:0000313" key="2">
    <source>
        <dbReference type="EMBL" id="APZ34139.1"/>
    </source>
</evidence>
<gene>
    <name evidence="2" type="ORF">BOH66_07665</name>
</gene>
<dbReference type="STRING" id="36805.BOH66_07665"/>
<dbReference type="RefSeq" id="WP_076690455.1">
    <property type="nucleotide sequence ID" value="NZ_CP018762.1"/>
</dbReference>
<dbReference type="Proteomes" id="UP000187185">
    <property type="component" value="Chromosome"/>
</dbReference>
<reference evidence="2 3" key="1">
    <citation type="submission" date="2016-12" db="EMBL/GenBank/DDBJ databases">
        <title>Complete genome sequence of Microbacterium aurum KACC 15219.</title>
        <authorList>
            <person name="Jung Y."/>
            <person name="Shin J.-H."/>
            <person name="Lee Y.-J."/>
            <person name="Yi H."/>
            <person name="Bahn Y.-S."/>
            <person name="Kim J.F."/>
            <person name="Lee D.-W."/>
        </authorList>
    </citation>
    <scope>NUCLEOTIDE SEQUENCE [LARGE SCALE GENOMIC DNA]</scope>
    <source>
        <strain evidence="2 3">KACC 15219</strain>
    </source>
</reference>
<sequence>MGIFQSRPEEPTEWAGLPAEPWEPRELTEVLPPAVDDIGVLGAAGVAFSVPIEVLVEEAEQDAAADPDSDAPRP</sequence>
<feature type="region of interest" description="Disordered" evidence="1">
    <location>
        <begin position="1"/>
        <end position="21"/>
    </location>
</feature>
<evidence type="ECO:0000256" key="1">
    <source>
        <dbReference type="SAM" id="MobiDB-lite"/>
    </source>
</evidence>
<proteinExistence type="predicted"/>